<reference evidence="2 3" key="1">
    <citation type="journal article" date="2020" name="ISME J.">
        <title>Comparative genomics reveals insights into cyanobacterial evolution and habitat adaptation.</title>
        <authorList>
            <person name="Chen M.Y."/>
            <person name="Teng W.K."/>
            <person name="Zhao L."/>
            <person name="Hu C.X."/>
            <person name="Zhou Y.K."/>
            <person name="Han B.P."/>
            <person name="Song L.R."/>
            <person name="Shu W.S."/>
        </authorList>
    </citation>
    <scope>NUCLEOTIDE SEQUENCE [LARGE SCALE GENOMIC DNA]</scope>
    <source>
        <strain evidence="2 3">FACHB-391</strain>
    </source>
</reference>
<dbReference type="EMBL" id="JACJTE010000013">
    <property type="protein sequence ID" value="MBD2561796.1"/>
    <property type="molecule type" value="Genomic_DNA"/>
</dbReference>
<evidence type="ECO:0000259" key="1">
    <source>
        <dbReference type="Pfam" id="PF13575"/>
    </source>
</evidence>
<dbReference type="Pfam" id="PF05147">
    <property type="entry name" value="LANC_like"/>
    <property type="match status" value="1"/>
</dbReference>
<proteinExistence type="predicted"/>
<dbReference type="InterPro" id="IPR025410">
    <property type="entry name" value="Lant_dehyd"/>
</dbReference>
<dbReference type="InterPro" id="IPR007822">
    <property type="entry name" value="LANC-like"/>
</dbReference>
<gene>
    <name evidence="2" type="primary">lanM</name>
    <name evidence="2" type="ORF">H6G95_14475</name>
</gene>
<dbReference type="Pfam" id="PF13575">
    <property type="entry name" value="DUF4135"/>
    <property type="match status" value="1"/>
</dbReference>
<evidence type="ECO:0000313" key="3">
    <source>
        <dbReference type="Proteomes" id="UP000604661"/>
    </source>
</evidence>
<sequence>MRNPAMVQQVVRLSQQKTSDDLRAIAANASFLWERLDESRFAINGDQVNEQEINRRRHRWCEVAAEGKLDTLHKRLEWEGLDLDTVSSRLGAIELLADQPLPEWAQTLQQIIQTATGFNSATEVFLPIDSQNPITFEDILLPTILVARQQLLTRCNSQFTQDCLPLSILSHNAYSSLERGLLKRLAGICTKTLDFEFSQVRPFGQSLLGLLGLETGNNNTHYTKFVNQLLEDGMLTFFQKYPVLGRLVATAVNFWVEFTAEFLERLVADRTDIQQMFDERIIPFYQNKVAEIQTSISDAHKRGRTVISLTFESGLKLVYKPKDLGLEVVFNQFLDWCNQHSNLLDFKVIQVLERNGYGWVEHVEQLPCVDEAAAKRFYQRSGMLLCVLYALRGTDCHYENLIANGEHLVLIDMETLLHHEPNLIEDSPLTQDVETTATRQFWDSVLRTGLLPRWDFSGDRSVAYDISGLGSTDPRLSPRKVPRWQNINTDNMHLLSEPVTLPITKNVPFLNGVALSPSDYQLQITTGFEQMYRFLMAHKDFLLSGQSLLSAMQNQQVRFIFRNTRIYGIILQKALAPDYLKHGVDYSIQLDVLSRAFLVAQEKPNAFPVLSAELRAMEQLDIPFFTASAVVDELSLNGSSSIPNYFKQSSYQDLLNQLQSLDETDLARQVAIIQGSFDAKIATTSSRQGGQWQGESLPLLNSEQFIAEAKEIATQLETRAISDPDGSVNWIGLDFVPRAERYQLQVLNNCLSDGRSGVALFLAALSQVTGDSRYRDLALRTVQSLRRQIHTIEPETWERMARFMGVGGATGLGSLIYSLVKISQFLNDATLLPDAQVLAELMTPELIAADEHLDIMSGAAGAILGLLSLHQATGEATVLEKAIACGQHLINRQVSHNGAPKAWHTYWDKPLTGFSHGAAGISYALLRLYAATSEGKFLEAGLAGIEYERSVFCPSTANWPDFRRMGQPGQPDFANKWCHGAAGIGLGRLGSLRIVETPEIQQEIEIALQTTQSFGLQAIDHLCCGNFGRAEVLLVGAKICSRPDWHQIAHQNVTSVVARAKRTGAYQLFPNLPNSVFNPGFLPGISGIGYQLLRLANNNLPSILLWD</sequence>
<dbReference type="Gene3D" id="1.50.10.10">
    <property type="match status" value="1"/>
</dbReference>
<dbReference type="SUPFAM" id="SSF158745">
    <property type="entry name" value="LanC-like"/>
    <property type="match status" value="1"/>
</dbReference>
<dbReference type="SMART" id="SM01260">
    <property type="entry name" value="LANC_like"/>
    <property type="match status" value="1"/>
</dbReference>
<feature type="domain" description="Lantibiotic biosynthesis protein dehydration" evidence="1">
    <location>
        <begin position="241"/>
        <end position="627"/>
    </location>
</feature>
<dbReference type="NCBIfam" id="TIGR03897">
    <property type="entry name" value="lanti_2_LanM"/>
    <property type="match status" value="1"/>
</dbReference>
<dbReference type="PIRSF" id="PIRSF037228">
    <property type="entry name" value="Lant_mod_RumM"/>
    <property type="match status" value="1"/>
</dbReference>
<keyword evidence="3" id="KW-1185">Reference proteome</keyword>
<evidence type="ECO:0000313" key="2">
    <source>
        <dbReference type="EMBL" id="MBD2561796.1"/>
    </source>
</evidence>
<dbReference type="CDD" id="cd04792">
    <property type="entry name" value="LanM-like"/>
    <property type="match status" value="1"/>
</dbReference>
<dbReference type="Proteomes" id="UP000604661">
    <property type="component" value="Unassembled WGS sequence"/>
</dbReference>
<dbReference type="PRINTS" id="PR01950">
    <property type="entry name" value="LANCSUPER"/>
</dbReference>
<dbReference type="InterPro" id="IPR012341">
    <property type="entry name" value="6hp_glycosidase-like_sf"/>
</dbReference>
<protein>
    <submittedName>
        <fullName evidence="2">Type 2 lantipeptide synthetase LanM</fullName>
    </submittedName>
</protein>
<comment type="caution">
    <text evidence="2">The sequence shown here is derived from an EMBL/GenBank/DDBJ whole genome shotgun (WGS) entry which is preliminary data.</text>
</comment>
<dbReference type="InterPro" id="IPR017146">
    <property type="entry name" value="Lanti_2_LanM"/>
</dbReference>
<name>A0ABR8EVZ9_NOSLI</name>
<accession>A0ABR8EVZ9</accession>
<organism evidence="2 3">
    <name type="scientific">Nostoc linckia FACHB-391</name>
    <dbReference type="NCBI Taxonomy" id="2692906"/>
    <lineage>
        <taxon>Bacteria</taxon>
        <taxon>Bacillati</taxon>
        <taxon>Cyanobacteriota</taxon>
        <taxon>Cyanophyceae</taxon>
        <taxon>Nostocales</taxon>
        <taxon>Nostocaceae</taxon>
        <taxon>Nostoc</taxon>
    </lineage>
</organism>